<organism evidence="4 5">
    <name type="scientific">Hydrocarboniphaga daqingensis</name>
    <dbReference type="NCBI Taxonomy" id="490188"/>
    <lineage>
        <taxon>Bacteria</taxon>
        <taxon>Pseudomonadati</taxon>
        <taxon>Pseudomonadota</taxon>
        <taxon>Gammaproteobacteria</taxon>
        <taxon>Nevskiales</taxon>
        <taxon>Nevskiaceae</taxon>
        <taxon>Hydrocarboniphaga</taxon>
    </lineage>
</organism>
<dbReference type="Pfam" id="PF01979">
    <property type="entry name" value="Amidohydro_1"/>
    <property type="match status" value="1"/>
</dbReference>
<keyword evidence="2" id="KW-0378">Hydrolase</keyword>
<dbReference type="SUPFAM" id="SSF51338">
    <property type="entry name" value="Composite domain of metallo-dependent hydrolases"/>
    <property type="match status" value="1"/>
</dbReference>
<evidence type="ECO:0000313" key="4">
    <source>
        <dbReference type="EMBL" id="SHG51755.1"/>
    </source>
</evidence>
<gene>
    <name evidence="4" type="ORF">SAMN04488068_0545</name>
</gene>
<evidence type="ECO:0000256" key="2">
    <source>
        <dbReference type="ARBA" id="ARBA00022801"/>
    </source>
</evidence>
<evidence type="ECO:0000313" key="5">
    <source>
        <dbReference type="Proteomes" id="UP000199758"/>
    </source>
</evidence>
<proteinExistence type="inferred from homology"/>
<feature type="domain" description="Amidohydrolase-related" evidence="3">
    <location>
        <begin position="58"/>
        <end position="408"/>
    </location>
</feature>
<dbReference type="STRING" id="490188.SAMN04488068_0545"/>
<dbReference type="InterPro" id="IPR006680">
    <property type="entry name" value="Amidohydro-rel"/>
</dbReference>
<comment type="similarity">
    <text evidence="1">Belongs to the metallo-dependent hydrolases superfamily. ATZ/TRZ family.</text>
</comment>
<dbReference type="Gene3D" id="2.30.40.10">
    <property type="entry name" value="Urease, subunit C, domain 1"/>
    <property type="match status" value="1"/>
</dbReference>
<dbReference type="Gene3D" id="3.20.20.140">
    <property type="entry name" value="Metal-dependent hydrolases"/>
    <property type="match status" value="1"/>
</dbReference>
<dbReference type="EMBL" id="FQWZ01000001">
    <property type="protein sequence ID" value="SHG51755.1"/>
    <property type="molecule type" value="Genomic_DNA"/>
</dbReference>
<name>A0A1M5KGD1_9GAMM</name>
<dbReference type="PANTHER" id="PTHR43794:SF11">
    <property type="entry name" value="AMIDOHYDROLASE-RELATED DOMAIN-CONTAINING PROTEIN"/>
    <property type="match status" value="1"/>
</dbReference>
<dbReference type="Proteomes" id="UP000199758">
    <property type="component" value="Unassembled WGS sequence"/>
</dbReference>
<dbReference type="SUPFAM" id="SSF51556">
    <property type="entry name" value="Metallo-dependent hydrolases"/>
    <property type="match status" value="1"/>
</dbReference>
<evidence type="ECO:0000256" key="1">
    <source>
        <dbReference type="ARBA" id="ARBA00006745"/>
    </source>
</evidence>
<evidence type="ECO:0000259" key="3">
    <source>
        <dbReference type="Pfam" id="PF01979"/>
    </source>
</evidence>
<dbReference type="CDD" id="cd01298">
    <property type="entry name" value="ATZ_TRZ_like"/>
    <property type="match status" value="1"/>
</dbReference>
<keyword evidence="5" id="KW-1185">Reference proteome</keyword>
<dbReference type="InterPro" id="IPR032466">
    <property type="entry name" value="Metal_Hydrolase"/>
</dbReference>
<sequence>MHHIHSADHVITMASPLLLQDAAVVVADQGDIAWVGDRAEALRRYPQAQETRHRRHLLMPGLVNAHCHSGLLRGTAEGLPVWQWLQTYIDPMHRVLRAEEAECASWLCYAEALLSGTTTLVDMWRYMDGSARAAQALGLRVVLAPYVAEHPEHDDFETLDRNEALIDAWHGGADGRIQVWVGLEHLFYAEPWAWKRAVDMTQRYRTGLHTHSNESRFDVTETRQRFGLRPVEALERAGLLDAYRVLLAHGVWLNDREIEMLAQRGIGVVHNPASNMKLASGIAPVQRLLAAGVAVGLGTDGEKENNNLDLFEEMKLASLLAKLRHLDASALDAWQVLGMATRDGARALGLEDRIGTLEAGKRADMIAVRTDTPRMTPLIGGAAGNLHHNLVHAVRGGDVSMTMVDGQVLVADGVLQRAELSALIDHANRLTPALLARRDDDVRRRGVPINEVAAGPALPSIWDAD</sequence>
<dbReference type="AlphaFoldDB" id="A0A1M5KGD1"/>
<reference evidence="4 5" key="1">
    <citation type="submission" date="2016-11" db="EMBL/GenBank/DDBJ databases">
        <authorList>
            <person name="Jaros S."/>
            <person name="Januszkiewicz K."/>
            <person name="Wedrychowicz H."/>
        </authorList>
    </citation>
    <scope>NUCLEOTIDE SEQUENCE [LARGE SCALE GENOMIC DNA]</scope>
    <source>
        <strain evidence="4 5">CGMCC 1.7049</strain>
    </source>
</reference>
<dbReference type="PANTHER" id="PTHR43794">
    <property type="entry name" value="AMINOHYDROLASE SSNA-RELATED"/>
    <property type="match status" value="1"/>
</dbReference>
<dbReference type="GO" id="GO:0016810">
    <property type="term" value="F:hydrolase activity, acting on carbon-nitrogen (but not peptide) bonds"/>
    <property type="evidence" value="ECO:0007669"/>
    <property type="project" value="InterPro"/>
</dbReference>
<dbReference type="InterPro" id="IPR011059">
    <property type="entry name" value="Metal-dep_hydrolase_composite"/>
</dbReference>
<dbReference type="InterPro" id="IPR050287">
    <property type="entry name" value="MTA/SAH_deaminase"/>
</dbReference>
<accession>A0A1M5KGD1</accession>
<dbReference type="OrthoDB" id="9807210at2"/>
<protein>
    <submittedName>
        <fullName evidence="4">5-methylthioadenosine/S-adenosylhomocysteine deaminase</fullName>
    </submittedName>
</protein>